<sequence>MAAPRVGADIHRAVPVRRRIPYSSIDDAAFGHVFTVEPAGAGTTQITVGPGTDRVSDCRPLKFVSSRMGPVGRPSLS</sequence>
<dbReference type="AlphaFoldDB" id="A0A8J4EE73"/>
<keyword evidence="2" id="KW-1185">Reference proteome</keyword>
<dbReference type="Proteomes" id="UP000635606">
    <property type="component" value="Unassembled WGS sequence"/>
</dbReference>
<accession>A0A8J4EE73</accession>
<comment type="caution">
    <text evidence="1">The sequence shown here is derived from an EMBL/GenBank/DDBJ whole genome shotgun (WGS) entry which is preliminary data.</text>
</comment>
<name>A0A8J4EE73_9ACTN</name>
<proteinExistence type="predicted"/>
<evidence type="ECO:0000313" key="2">
    <source>
        <dbReference type="Proteomes" id="UP000635606"/>
    </source>
</evidence>
<reference evidence="1" key="1">
    <citation type="submission" date="2021-01" db="EMBL/GenBank/DDBJ databases">
        <title>Whole genome shotgun sequence of Virgisporangium ochraceum NBRC 16418.</title>
        <authorList>
            <person name="Komaki H."/>
            <person name="Tamura T."/>
        </authorList>
    </citation>
    <scope>NUCLEOTIDE SEQUENCE</scope>
    <source>
        <strain evidence="1">NBRC 16418</strain>
    </source>
</reference>
<protein>
    <submittedName>
        <fullName evidence="1">Uncharacterized protein</fullName>
    </submittedName>
</protein>
<organism evidence="1 2">
    <name type="scientific">Virgisporangium ochraceum</name>
    <dbReference type="NCBI Taxonomy" id="65505"/>
    <lineage>
        <taxon>Bacteria</taxon>
        <taxon>Bacillati</taxon>
        <taxon>Actinomycetota</taxon>
        <taxon>Actinomycetes</taxon>
        <taxon>Micromonosporales</taxon>
        <taxon>Micromonosporaceae</taxon>
        <taxon>Virgisporangium</taxon>
    </lineage>
</organism>
<dbReference type="EMBL" id="BOPH01000088">
    <property type="protein sequence ID" value="GIJ71323.1"/>
    <property type="molecule type" value="Genomic_DNA"/>
</dbReference>
<gene>
    <name evidence="1" type="ORF">Voc01_062400</name>
</gene>
<evidence type="ECO:0000313" key="1">
    <source>
        <dbReference type="EMBL" id="GIJ71323.1"/>
    </source>
</evidence>